<evidence type="ECO:0000313" key="11">
    <source>
        <dbReference type="Proteomes" id="UP001608902"/>
    </source>
</evidence>
<evidence type="ECO:0000256" key="2">
    <source>
        <dbReference type="ARBA" id="ARBA00022525"/>
    </source>
</evidence>
<keyword evidence="5 8" id="KW-0106">Calcium</keyword>
<keyword evidence="3 6" id="KW-1015">Disulfide bond</keyword>
<feature type="disulfide bond" evidence="6">
    <location>
        <begin position="71"/>
        <end position="117"/>
    </location>
</feature>
<feature type="disulfide bond" evidence="6">
    <location>
        <begin position="103"/>
        <end position="115"/>
    </location>
</feature>
<keyword evidence="8" id="KW-0378">Hydrolase</keyword>
<evidence type="ECO:0000256" key="1">
    <source>
        <dbReference type="ARBA" id="ARBA00004613"/>
    </source>
</evidence>
<dbReference type="SMART" id="SM00085">
    <property type="entry name" value="PA2c"/>
    <property type="match status" value="1"/>
</dbReference>
<dbReference type="PROSITE" id="PS00118">
    <property type="entry name" value="PA2_HIS"/>
    <property type="match status" value="1"/>
</dbReference>
<dbReference type="SUPFAM" id="SSF48619">
    <property type="entry name" value="Phospholipase A2, PLA2"/>
    <property type="match status" value="1"/>
</dbReference>
<feature type="active site" evidence="4">
    <location>
        <position position="118"/>
    </location>
</feature>
<feature type="disulfide bond" evidence="6">
    <location>
        <begin position="81"/>
        <end position="110"/>
    </location>
</feature>
<dbReference type="Pfam" id="PF00068">
    <property type="entry name" value="Phospholip_A2_1"/>
    <property type="match status" value="1"/>
</dbReference>
<dbReference type="PRINTS" id="PR00389">
    <property type="entry name" value="PHPHLIPASEA2"/>
</dbReference>
<dbReference type="GO" id="GO:0004623">
    <property type="term" value="F:phospholipase A2 activity"/>
    <property type="evidence" value="ECO:0007669"/>
    <property type="project" value="UniProtKB-EC"/>
</dbReference>
<dbReference type="GO" id="GO:0005576">
    <property type="term" value="C:extracellular region"/>
    <property type="evidence" value="ECO:0007669"/>
    <property type="project" value="UniProtKB-SubCell"/>
</dbReference>
<dbReference type="PROSITE" id="PS00119">
    <property type="entry name" value="PA2_ASP"/>
    <property type="match status" value="1"/>
</dbReference>
<dbReference type="EC" id="3.1.1.4" evidence="8"/>
<dbReference type="InterPro" id="IPR001211">
    <property type="entry name" value="PLA2"/>
</dbReference>
<evidence type="ECO:0000256" key="8">
    <source>
        <dbReference type="RuleBase" id="RU361236"/>
    </source>
</evidence>
<keyword evidence="5" id="KW-0479">Metal-binding</keyword>
<feature type="binding site" evidence="5">
    <location>
        <position position="69"/>
    </location>
    <ligand>
        <name>Ca(2+)</name>
        <dbReference type="ChEBI" id="CHEBI:29108"/>
    </ligand>
</feature>
<dbReference type="AlphaFoldDB" id="A0ABD6EBQ7"/>
<keyword evidence="2 8" id="KW-0964">Secreted</keyword>
<comment type="similarity">
    <text evidence="7">Belongs to the phospholipase A2 family.</text>
</comment>
<dbReference type="InterPro" id="IPR016090">
    <property type="entry name" value="PLA2-like_dom"/>
</dbReference>
<evidence type="ECO:0000256" key="3">
    <source>
        <dbReference type="ARBA" id="ARBA00023157"/>
    </source>
</evidence>
<evidence type="ECO:0000259" key="9">
    <source>
        <dbReference type="SMART" id="SM00085"/>
    </source>
</evidence>
<dbReference type="Gene3D" id="1.20.90.10">
    <property type="entry name" value="Phospholipase A2 domain"/>
    <property type="match status" value="1"/>
</dbReference>
<protein>
    <recommendedName>
        <fullName evidence="8">Phospholipase A2</fullName>
        <ecNumber evidence="8">3.1.1.4</ecNumber>
    </recommendedName>
</protein>
<dbReference type="InterPro" id="IPR033113">
    <property type="entry name" value="PLA2_histidine"/>
</dbReference>
<evidence type="ECO:0000256" key="7">
    <source>
        <dbReference type="RuleBase" id="RU003654"/>
    </source>
</evidence>
<evidence type="ECO:0000256" key="6">
    <source>
        <dbReference type="PIRSR" id="PIRSR601211-3"/>
    </source>
</evidence>
<dbReference type="PANTHER" id="PTHR11716:SF107">
    <property type="entry name" value="PHOSPHOLIPASE A2"/>
    <property type="match status" value="1"/>
</dbReference>
<comment type="cofactor">
    <cofactor evidence="5">
        <name>Ca(2+)</name>
        <dbReference type="ChEBI" id="CHEBI:29108"/>
    </cofactor>
    <text evidence="5">Binds 1 Ca(2+) ion per subunit.</text>
</comment>
<keyword evidence="8" id="KW-0732">Signal</keyword>
<comment type="catalytic activity">
    <reaction evidence="8">
        <text>a 1,2-diacyl-sn-glycero-3-phosphocholine + H2O = a 1-acyl-sn-glycero-3-phosphocholine + a fatty acid + H(+)</text>
        <dbReference type="Rhea" id="RHEA:15801"/>
        <dbReference type="ChEBI" id="CHEBI:15377"/>
        <dbReference type="ChEBI" id="CHEBI:15378"/>
        <dbReference type="ChEBI" id="CHEBI:28868"/>
        <dbReference type="ChEBI" id="CHEBI:57643"/>
        <dbReference type="ChEBI" id="CHEBI:58168"/>
        <dbReference type="EC" id="3.1.1.4"/>
    </reaction>
</comment>
<keyword evidence="8" id="KW-0443">Lipid metabolism</keyword>
<gene>
    <name evidence="10" type="ORF">AB6A40_003789</name>
</gene>
<feature type="binding site" evidence="5">
    <location>
        <position position="50"/>
    </location>
    <ligand>
        <name>Ca(2+)</name>
        <dbReference type="ChEBI" id="CHEBI:29108"/>
    </ligand>
</feature>
<evidence type="ECO:0000256" key="4">
    <source>
        <dbReference type="PIRSR" id="PIRSR601211-1"/>
    </source>
</evidence>
<name>A0ABD6EBQ7_9BILA</name>
<sequence length="139" mass="15516">MHLVVLIVALSFALSEANKIPNALWNFNSMASCRLNVSGLTYNNYGCYCGYGGRGQPVDSIDRCCFYHDICYGNAIDCGQCSKWYQLYIGNYAWECINGKPTCKASNNACLMTICECDREAVECWAQHPIPKSKPRCPS</sequence>
<reference evidence="10 11" key="1">
    <citation type="submission" date="2024-08" db="EMBL/GenBank/DDBJ databases">
        <title>Gnathostoma spinigerum genome.</title>
        <authorList>
            <person name="Gonzalez-Bertolin B."/>
            <person name="Monzon S."/>
            <person name="Zaballos A."/>
            <person name="Jimenez P."/>
            <person name="Dekumyoy P."/>
            <person name="Varona S."/>
            <person name="Cuesta I."/>
            <person name="Sumanam S."/>
            <person name="Adisakwattana P."/>
            <person name="Gasser R.B."/>
            <person name="Hernandez-Gonzalez A."/>
            <person name="Young N.D."/>
            <person name="Perteguer M.J."/>
        </authorList>
    </citation>
    <scope>NUCLEOTIDE SEQUENCE [LARGE SCALE GENOMIC DNA]</scope>
    <source>
        <strain evidence="10">AL3</strain>
        <tissue evidence="10">Liver</tissue>
    </source>
</reference>
<dbReference type="EMBL" id="JBGFUD010002046">
    <property type="protein sequence ID" value="MFH4977080.1"/>
    <property type="molecule type" value="Genomic_DNA"/>
</dbReference>
<dbReference type="GO" id="GO:0006629">
    <property type="term" value="P:lipid metabolic process"/>
    <property type="evidence" value="ECO:0007669"/>
    <property type="project" value="UniProtKB-KW"/>
</dbReference>
<feature type="chain" id="PRO_5044532312" description="Phospholipase A2" evidence="8">
    <location>
        <begin position="18"/>
        <end position="139"/>
    </location>
</feature>
<dbReference type="Proteomes" id="UP001608902">
    <property type="component" value="Unassembled WGS sequence"/>
</dbReference>
<organism evidence="10 11">
    <name type="scientific">Gnathostoma spinigerum</name>
    <dbReference type="NCBI Taxonomy" id="75299"/>
    <lineage>
        <taxon>Eukaryota</taxon>
        <taxon>Metazoa</taxon>
        <taxon>Ecdysozoa</taxon>
        <taxon>Nematoda</taxon>
        <taxon>Chromadorea</taxon>
        <taxon>Rhabditida</taxon>
        <taxon>Spirurina</taxon>
        <taxon>Gnathostomatomorpha</taxon>
        <taxon>Gnathostomatoidea</taxon>
        <taxon>Gnathostomatidae</taxon>
        <taxon>Gnathostoma</taxon>
    </lineage>
</organism>
<evidence type="ECO:0000256" key="5">
    <source>
        <dbReference type="PIRSR" id="PIRSR601211-2"/>
    </source>
</evidence>
<dbReference type="PANTHER" id="PTHR11716">
    <property type="entry name" value="PHOSPHOLIPASE A2 FAMILY MEMBER"/>
    <property type="match status" value="1"/>
</dbReference>
<dbReference type="InterPro" id="IPR033112">
    <property type="entry name" value="PLA2_Asp_AS"/>
</dbReference>
<comment type="subcellular location">
    <subcellularLocation>
        <location evidence="1 8">Secreted</location>
    </subcellularLocation>
</comment>
<proteinExistence type="inferred from homology"/>
<feature type="disulfide bond" evidence="6">
    <location>
        <begin position="64"/>
        <end position="124"/>
    </location>
</feature>
<keyword evidence="11" id="KW-1185">Reference proteome</keyword>
<feature type="disulfide bond" evidence="6">
    <location>
        <begin position="49"/>
        <end position="65"/>
    </location>
</feature>
<feature type="active site" evidence="4">
    <location>
        <position position="68"/>
    </location>
</feature>
<accession>A0ABD6EBQ7</accession>
<evidence type="ECO:0000313" key="10">
    <source>
        <dbReference type="EMBL" id="MFH4977080.1"/>
    </source>
</evidence>
<feature type="domain" description="Phospholipase A2-like central" evidence="9">
    <location>
        <begin position="23"/>
        <end position="138"/>
    </location>
</feature>
<dbReference type="CDD" id="cd00125">
    <property type="entry name" value="PLA2c"/>
    <property type="match status" value="1"/>
</dbReference>
<feature type="binding site" evidence="5">
    <location>
        <position position="48"/>
    </location>
    <ligand>
        <name>Ca(2+)</name>
        <dbReference type="ChEBI" id="CHEBI:29108"/>
    </ligand>
</feature>
<feature type="signal peptide" evidence="8">
    <location>
        <begin position="1"/>
        <end position="17"/>
    </location>
</feature>
<feature type="binding site" evidence="5">
    <location>
        <position position="52"/>
    </location>
    <ligand>
        <name>Ca(2+)</name>
        <dbReference type="ChEBI" id="CHEBI:29108"/>
    </ligand>
</feature>
<comment type="caution">
    <text evidence="10">The sequence shown here is derived from an EMBL/GenBank/DDBJ whole genome shotgun (WGS) entry which is preliminary data.</text>
</comment>
<dbReference type="InterPro" id="IPR036444">
    <property type="entry name" value="PLipase_A2_dom_sf"/>
</dbReference>